<evidence type="ECO:0000256" key="1">
    <source>
        <dbReference type="SAM" id="SignalP"/>
    </source>
</evidence>
<gene>
    <name evidence="2" type="ORF">GCM10007094_26440</name>
</gene>
<proteinExistence type="predicted"/>
<organism evidence="2 3">
    <name type="scientific">Pseudovibrio japonicus</name>
    <dbReference type="NCBI Taxonomy" id="366534"/>
    <lineage>
        <taxon>Bacteria</taxon>
        <taxon>Pseudomonadati</taxon>
        <taxon>Pseudomonadota</taxon>
        <taxon>Alphaproteobacteria</taxon>
        <taxon>Hyphomicrobiales</taxon>
        <taxon>Stappiaceae</taxon>
        <taxon>Pseudovibrio</taxon>
    </lineage>
</organism>
<accession>A0ABQ3EME0</accession>
<dbReference type="EMBL" id="BMXE01000004">
    <property type="protein sequence ID" value="GHB35559.1"/>
    <property type="molecule type" value="Genomic_DNA"/>
</dbReference>
<evidence type="ECO:0000313" key="2">
    <source>
        <dbReference type="EMBL" id="GHB35559.1"/>
    </source>
</evidence>
<comment type="caution">
    <text evidence="2">The sequence shown here is derived from an EMBL/GenBank/DDBJ whole genome shotgun (WGS) entry which is preliminary data.</text>
</comment>
<reference evidence="3" key="1">
    <citation type="journal article" date="2019" name="Int. J. Syst. Evol. Microbiol.">
        <title>The Global Catalogue of Microorganisms (GCM) 10K type strain sequencing project: providing services to taxonomists for standard genome sequencing and annotation.</title>
        <authorList>
            <consortium name="The Broad Institute Genomics Platform"/>
            <consortium name="The Broad Institute Genome Sequencing Center for Infectious Disease"/>
            <person name="Wu L."/>
            <person name="Ma J."/>
        </authorList>
    </citation>
    <scope>NUCLEOTIDE SEQUENCE [LARGE SCALE GENOMIC DNA]</scope>
    <source>
        <strain evidence="3">KCTC 12861</strain>
    </source>
</reference>
<keyword evidence="1" id="KW-0732">Signal</keyword>
<name>A0ABQ3EME0_9HYPH</name>
<keyword evidence="3" id="KW-1185">Reference proteome</keyword>
<dbReference type="RefSeq" id="WP_189437253.1">
    <property type="nucleotide sequence ID" value="NZ_BMXE01000004.1"/>
</dbReference>
<feature type="chain" id="PRO_5045669355" description="Lipoprotein" evidence="1">
    <location>
        <begin position="21"/>
        <end position="228"/>
    </location>
</feature>
<evidence type="ECO:0000313" key="3">
    <source>
        <dbReference type="Proteomes" id="UP000637980"/>
    </source>
</evidence>
<protein>
    <recommendedName>
        <fullName evidence="4">Lipoprotein</fullName>
    </recommendedName>
</protein>
<dbReference type="PROSITE" id="PS51257">
    <property type="entry name" value="PROKAR_LIPOPROTEIN"/>
    <property type="match status" value="1"/>
</dbReference>
<sequence length="228" mass="24415">MALKKLVVATLIAVTLGGCAKTIKLSDIDAQNVANASVKPIKNRHIREKHINTQGMQHGLLGVVVTTTMNVASGAYNEMASVPAAKVDPQTSMRERLTAYLQSSRNFRFKGTINGPYSKPTINEEKRAAALTKLAQETGYSGYYLDIATVSHQSTMSGAGWFASIAHNYRGRALLVSAQDGKILAAATCSVNQNSDLTELATSGQEGVDLVAREIGNACAEQVNQRIF</sequence>
<evidence type="ECO:0008006" key="4">
    <source>
        <dbReference type="Google" id="ProtNLM"/>
    </source>
</evidence>
<feature type="signal peptide" evidence="1">
    <location>
        <begin position="1"/>
        <end position="20"/>
    </location>
</feature>
<dbReference type="Proteomes" id="UP000637980">
    <property type="component" value="Unassembled WGS sequence"/>
</dbReference>